<proteinExistence type="predicted"/>
<keyword evidence="5" id="KW-0805">Transcription regulation</keyword>
<dbReference type="RefSeq" id="XP_033584229.1">
    <property type="nucleotide sequence ID" value="XM_033712528.1"/>
</dbReference>
<feature type="domain" description="C2H2-type" evidence="10">
    <location>
        <begin position="40"/>
        <end position="70"/>
    </location>
</feature>
<keyword evidence="4" id="KW-0862">Zinc</keyword>
<evidence type="ECO:0000256" key="2">
    <source>
        <dbReference type="ARBA" id="ARBA00022723"/>
    </source>
</evidence>
<dbReference type="InterPro" id="IPR051061">
    <property type="entry name" value="Zinc_finger_trans_reg"/>
</dbReference>
<evidence type="ECO:0000256" key="3">
    <source>
        <dbReference type="ARBA" id="ARBA00022771"/>
    </source>
</evidence>
<dbReference type="PANTHER" id="PTHR46179:SF13">
    <property type="entry name" value="C2H2-TYPE DOMAIN-CONTAINING PROTEIN"/>
    <property type="match status" value="1"/>
</dbReference>
<keyword evidence="3 8" id="KW-0863">Zinc-finger</keyword>
<evidence type="ECO:0000256" key="6">
    <source>
        <dbReference type="ARBA" id="ARBA00023163"/>
    </source>
</evidence>
<protein>
    <recommendedName>
        <fullName evidence="10">C2H2-type domain-containing protein</fullName>
    </recommendedName>
</protein>
<dbReference type="OrthoDB" id="2687452at2759"/>
<evidence type="ECO:0000256" key="4">
    <source>
        <dbReference type="ARBA" id="ARBA00022833"/>
    </source>
</evidence>
<name>A0A6A6ZAF0_9PEZI</name>
<evidence type="ECO:0000256" key="9">
    <source>
        <dbReference type="SAM" id="MobiDB-lite"/>
    </source>
</evidence>
<dbReference type="PROSITE" id="PS00028">
    <property type="entry name" value="ZINC_FINGER_C2H2_1"/>
    <property type="match status" value="1"/>
</dbReference>
<accession>A0A6A6ZAF0</accession>
<evidence type="ECO:0000256" key="8">
    <source>
        <dbReference type="PROSITE-ProRule" id="PRU00042"/>
    </source>
</evidence>
<dbReference type="PANTHER" id="PTHR46179">
    <property type="entry name" value="ZINC FINGER PROTEIN"/>
    <property type="match status" value="1"/>
</dbReference>
<dbReference type="GeneID" id="54453421"/>
<feature type="region of interest" description="Disordered" evidence="9">
    <location>
        <begin position="127"/>
        <end position="161"/>
    </location>
</feature>
<evidence type="ECO:0000256" key="5">
    <source>
        <dbReference type="ARBA" id="ARBA00023015"/>
    </source>
</evidence>
<organism evidence="11">
    <name type="scientific">Mytilinidion resinicola</name>
    <dbReference type="NCBI Taxonomy" id="574789"/>
    <lineage>
        <taxon>Eukaryota</taxon>
        <taxon>Fungi</taxon>
        <taxon>Dikarya</taxon>
        <taxon>Ascomycota</taxon>
        <taxon>Pezizomycotina</taxon>
        <taxon>Dothideomycetes</taxon>
        <taxon>Pleosporomycetidae</taxon>
        <taxon>Mytilinidiales</taxon>
        <taxon>Mytilinidiaceae</taxon>
        <taxon>Mytilinidion</taxon>
    </lineage>
</organism>
<dbReference type="Proteomes" id="UP000504636">
    <property type="component" value="Unplaced"/>
</dbReference>
<keyword evidence="6" id="KW-0804">Transcription</keyword>
<comment type="subcellular location">
    <subcellularLocation>
        <location evidence="1">Nucleus</location>
    </subcellularLocation>
</comment>
<gene>
    <name evidence="11 13" type="ORF">BDZ99DRAFT_12180</name>
</gene>
<dbReference type="EMBL" id="MU003692">
    <property type="protein sequence ID" value="KAF2817265.1"/>
    <property type="molecule type" value="Genomic_DNA"/>
</dbReference>
<dbReference type="SMART" id="SM00355">
    <property type="entry name" value="ZnF_C2H2"/>
    <property type="match status" value="4"/>
</dbReference>
<evidence type="ECO:0000313" key="13">
    <source>
        <dbReference type="RefSeq" id="XP_033584229.1"/>
    </source>
</evidence>
<keyword evidence="12" id="KW-1185">Reference proteome</keyword>
<evidence type="ECO:0000256" key="7">
    <source>
        <dbReference type="ARBA" id="ARBA00023242"/>
    </source>
</evidence>
<dbReference type="AlphaFoldDB" id="A0A6A6ZAF0"/>
<keyword evidence="7" id="KW-0539">Nucleus</keyword>
<feature type="domain" description="C2H2-type" evidence="10">
    <location>
        <begin position="6"/>
        <end position="35"/>
    </location>
</feature>
<reference evidence="13" key="2">
    <citation type="submission" date="2020-04" db="EMBL/GenBank/DDBJ databases">
        <authorList>
            <consortium name="NCBI Genome Project"/>
        </authorList>
    </citation>
    <scope>NUCLEOTIDE SEQUENCE</scope>
    <source>
        <strain evidence="13">CBS 304.34</strain>
    </source>
</reference>
<evidence type="ECO:0000313" key="11">
    <source>
        <dbReference type="EMBL" id="KAF2817265.1"/>
    </source>
</evidence>
<dbReference type="PROSITE" id="PS50157">
    <property type="entry name" value="ZINC_FINGER_C2H2_2"/>
    <property type="match status" value="2"/>
</dbReference>
<dbReference type="Gene3D" id="3.30.160.60">
    <property type="entry name" value="Classic Zinc Finger"/>
    <property type="match status" value="2"/>
</dbReference>
<reference evidence="13" key="3">
    <citation type="submission" date="2025-04" db="UniProtKB">
        <authorList>
            <consortium name="RefSeq"/>
        </authorList>
    </citation>
    <scope>IDENTIFICATION</scope>
    <source>
        <strain evidence="13">CBS 304.34</strain>
    </source>
</reference>
<evidence type="ECO:0000256" key="1">
    <source>
        <dbReference type="ARBA" id="ARBA00004123"/>
    </source>
</evidence>
<feature type="compositionally biased region" description="Basic and acidic residues" evidence="9">
    <location>
        <begin position="127"/>
        <end position="151"/>
    </location>
</feature>
<dbReference type="GO" id="GO:0008270">
    <property type="term" value="F:zinc ion binding"/>
    <property type="evidence" value="ECO:0007669"/>
    <property type="project" value="UniProtKB-KW"/>
</dbReference>
<dbReference type="InterPro" id="IPR013087">
    <property type="entry name" value="Znf_C2H2_type"/>
</dbReference>
<keyword evidence="2" id="KW-0479">Metal-binding</keyword>
<dbReference type="GO" id="GO:0006357">
    <property type="term" value="P:regulation of transcription by RNA polymerase II"/>
    <property type="evidence" value="ECO:0007669"/>
    <property type="project" value="TreeGrafter"/>
</dbReference>
<evidence type="ECO:0000259" key="10">
    <source>
        <dbReference type="PROSITE" id="PS50157"/>
    </source>
</evidence>
<evidence type="ECO:0000313" key="12">
    <source>
        <dbReference type="Proteomes" id="UP000504636"/>
    </source>
</evidence>
<dbReference type="GO" id="GO:0005634">
    <property type="term" value="C:nucleus"/>
    <property type="evidence" value="ECO:0007669"/>
    <property type="project" value="UniProtKB-SubCell"/>
</dbReference>
<reference evidence="11 13" key="1">
    <citation type="journal article" date="2020" name="Stud. Mycol.">
        <title>101 Dothideomycetes genomes: a test case for predicting lifestyles and emergence of pathogens.</title>
        <authorList>
            <person name="Haridas S."/>
            <person name="Albert R."/>
            <person name="Binder M."/>
            <person name="Bloem J."/>
            <person name="Labutti K."/>
            <person name="Salamov A."/>
            <person name="Andreopoulos B."/>
            <person name="Baker S."/>
            <person name="Barry K."/>
            <person name="Bills G."/>
            <person name="Bluhm B."/>
            <person name="Cannon C."/>
            <person name="Castanera R."/>
            <person name="Culley D."/>
            <person name="Daum C."/>
            <person name="Ezra D."/>
            <person name="Gonzalez J."/>
            <person name="Henrissat B."/>
            <person name="Kuo A."/>
            <person name="Liang C."/>
            <person name="Lipzen A."/>
            <person name="Lutzoni F."/>
            <person name="Magnuson J."/>
            <person name="Mondo S."/>
            <person name="Nolan M."/>
            <person name="Ohm R."/>
            <person name="Pangilinan J."/>
            <person name="Park H.-J."/>
            <person name="Ramirez L."/>
            <person name="Alfaro M."/>
            <person name="Sun H."/>
            <person name="Tritt A."/>
            <person name="Yoshinaga Y."/>
            <person name="Zwiers L.-H."/>
            <person name="Turgeon B."/>
            <person name="Goodwin S."/>
            <person name="Spatafora J."/>
            <person name="Crous P."/>
            <person name="Grigoriev I."/>
        </authorList>
    </citation>
    <scope>NUCLEOTIDE SEQUENCE</scope>
    <source>
        <strain evidence="11 13">CBS 304.34</strain>
    </source>
</reference>
<sequence length="161" mass="18465">MSHAAFACDAEDCLATFTRFDTYERHKNLHEDDGERFPCFYCRKHRGANGFKRKDHLMQHLRNYHNMEKGTSNVFGGRSCPYEGCPEYKSPSSFLSANSFRKVSDYTKHMKKVHDESEFSCAEPGCDRIGGKGYSRRRDLVKHQQKEHAKDAVSGSDDAEA</sequence>